<comment type="caution">
    <text evidence="4">The sequence shown here is derived from an EMBL/GenBank/DDBJ whole genome shotgun (WGS) entry which is preliminary data.</text>
</comment>
<dbReference type="PANTHER" id="PTHR35303:SF8">
    <property type="entry name" value="GAMMA-BUTYROBETAINE HYDROXYLASE-LIKE N-TERMINAL DOMAIN-CONTAINING PROTEIN"/>
    <property type="match status" value="1"/>
</dbReference>
<gene>
    <name evidence="4" type="ORF">HLB44_33875</name>
</gene>
<evidence type="ECO:0000313" key="4">
    <source>
        <dbReference type="EMBL" id="NRF71985.1"/>
    </source>
</evidence>
<dbReference type="InterPro" id="IPR010376">
    <property type="entry name" value="GBBH-like_N"/>
</dbReference>
<reference evidence="4 5" key="1">
    <citation type="submission" date="2020-05" db="EMBL/GenBank/DDBJ databases">
        <title>Aquincola sp. isolate from soil.</title>
        <authorList>
            <person name="Han J."/>
            <person name="Kim D.-U."/>
        </authorList>
    </citation>
    <scope>NUCLEOTIDE SEQUENCE [LARGE SCALE GENOMIC DNA]</scope>
    <source>
        <strain evidence="4 5">S2</strain>
    </source>
</reference>
<dbReference type="PANTHER" id="PTHR35303">
    <property type="entry name" value="OS02G0197800 PROTEIN"/>
    <property type="match status" value="1"/>
</dbReference>
<feature type="domain" description="Gamma-butyrobetaine hydroxylase-like N-terminal" evidence="3">
    <location>
        <begin position="2"/>
        <end position="83"/>
    </location>
</feature>
<organism evidence="4 5">
    <name type="scientific">Pseudaquabacterium terrae</name>
    <dbReference type="NCBI Taxonomy" id="2732868"/>
    <lineage>
        <taxon>Bacteria</taxon>
        <taxon>Pseudomonadati</taxon>
        <taxon>Pseudomonadota</taxon>
        <taxon>Betaproteobacteria</taxon>
        <taxon>Burkholderiales</taxon>
        <taxon>Sphaerotilaceae</taxon>
        <taxon>Pseudaquabacterium</taxon>
    </lineage>
</organism>
<dbReference type="Gene3D" id="3.30.2020.30">
    <property type="match status" value="1"/>
</dbReference>
<proteinExistence type="predicted"/>
<name>A0ABX2ETB6_9BURK</name>
<evidence type="ECO:0000256" key="2">
    <source>
        <dbReference type="ARBA" id="ARBA00023004"/>
    </source>
</evidence>
<dbReference type="InterPro" id="IPR038492">
    <property type="entry name" value="GBBH-like_N_sf"/>
</dbReference>
<keyword evidence="2" id="KW-0408">Iron</keyword>
<dbReference type="Pfam" id="PF06155">
    <property type="entry name" value="GBBH-like_N"/>
    <property type="match status" value="1"/>
</dbReference>
<evidence type="ECO:0000259" key="3">
    <source>
        <dbReference type="Pfam" id="PF06155"/>
    </source>
</evidence>
<accession>A0ABX2ETB6</accession>
<keyword evidence="1" id="KW-0479">Metal-binding</keyword>
<keyword evidence="5" id="KW-1185">Reference proteome</keyword>
<dbReference type="Proteomes" id="UP000737171">
    <property type="component" value="Unassembled WGS sequence"/>
</dbReference>
<evidence type="ECO:0000256" key="1">
    <source>
        <dbReference type="ARBA" id="ARBA00022723"/>
    </source>
</evidence>
<sequence>MLHARSGALALGWADLGEQLLSGPRLRAACRCAGCEQGRRHGQPPQPDAAVRLERIDPVGEFGLQLHFSDGHERGLFPWAYLRELALETGNGIERTFVDK</sequence>
<protein>
    <submittedName>
        <fullName evidence="4">DUF971 domain-containing protein</fullName>
    </submittedName>
</protein>
<dbReference type="EMBL" id="JABRWJ010000016">
    <property type="protein sequence ID" value="NRF71985.1"/>
    <property type="molecule type" value="Genomic_DNA"/>
</dbReference>
<evidence type="ECO:0000313" key="5">
    <source>
        <dbReference type="Proteomes" id="UP000737171"/>
    </source>
</evidence>